<evidence type="ECO:0000256" key="3">
    <source>
        <dbReference type="ARBA" id="ARBA00023002"/>
    </source>
</evidence>
<evidence type="ECO:0000256" key="6">
    <source>
        <dbReference type="RuleBase" id="RU364048"/>
    </source>
</evidence>
<dbReference type="Proteomes" id="UP000669179">
    <property type="component" value="Unassembled WGS sequence"/>
</dbReference>
<evidence type="ECO:0000313" key="7">
    <source>
        <dbReference type="EMBL" id="MBO2453860.1"/>
    </source>
</evidence>
<dbReference type="EMBL" id="JAGEOJ010000023">
    <property type="protein sequence ID" value="MBO2453860.1"/>
    <property type="molecule type" value="Genomic_DNA"/>
</dbReference>
<dbReference type="EC" id="1.13.11.-" evidence="6"/>
<dbReference type="PANTHER" id="PTHR10543">
    <property type="entry name" value="BETA-CAROTENE DIOXYGENASE"/>
    <property type="match status" value="1"/>
</dbReference>
<reference evidence="7" key="1">
    <citation type="submission" date="2021-03" db="EMBL/GenBank/DDBJ databases">
        <authorList>
            <person name="Kanchanasin P."/>
            <person name="Saeng-In P."/>
            <person name="Phongsopitanun W."/>
            <person name="Yuki M."/>
            <person name="Kudo T."/>
            <person name="Ohkuma M."/>
            <person name="Tanasupawat S."/>
        </authorList>
    </citation>
    <scope>NUCLEOTIDE SEQUENCE</scope>
    <source>
        <strain evidence="7">GKU 128</strain>
    </source>
</reference>
<comment type="similarity">
    <text evidence="1 6">Belongs to the carotenoid oxygenase family.</text>
</comment>
<dbReference type="Pfam" id="PF03055">
    <property type="entry name" value="RPE65"/>
    <property type="match status" value="1"/>
</dbReference>
<evidence type="ECO:0000256" key="1">
    <source>
        <dbReference type="ARBA" id="ARBA00006787"/>
    </source>
</evidence>
<feature type="binding site" evidence="5">
    <location>
        <position position="212"/>
    </location>
    <ligand>
        <name>Fe cation</name>
        <dbReference type="ChEBI" id="CHEBI:24875"/>
        <note>catalytic</note>
    </ligand>
</feature>
<comment type="caution">
    <text evidence="7">The sequence shown here is derived from an EMBL/GenBank/DDBJ whole genome shotgun (WGS) entry which is preliminary data.</text>
</comment>
<feature type="binding site" evidence="5">
    <location>
        <position position="163"/>
    </location>
    <ligand>
        <name>Fe cation</name>
        <dbReference type="ChEBI" id="CHEBI:24875"/>
        <note>catalytic</note>
    </ligand>
</feature>
<evidence type="ECO:0000256" key="4">
    <source>
        <dbReference type="ARBA" id="ARBA00023004"/>
    </source>
</evidence>
<proteinExistence type="inferred from homology"/>
<keyword evidence="6" id="KW-0223">Dioxygenase</keyword>
<keyword evidence="4 5" id="KW-0408">Iron</keyword>
<comment type="cofactor">
    <cofactor evidence="5 6">
        <name>Fe(2+)</name>
        <dbReference type="ChEBI" id="CHEBI:29033"/>
    </cofactor>
    <text evidence="5 6">Binds 1 Fe(2+) ion per subunit.</text>
</comment>
<keyword evidence="2 5" id="KW-0479">Metal-binding</keyword>
<dbReference type="RefSeq" id="WP_208261890.1">
    <property type="nucleotide sequence ID" value="NZ_JAGEOJ010000023.1"/>
</dbReference>
<name>A0A939PK75_9ACTN</name>
<sequence length="479" mass="52759">MDLRRGGWAREVDAELRVSQGSVPEGLAGTLYRNGAGNHLSDYVIDGDGLVSAVTFASGEVRVRSRYVRTPSYRAARDGRRVRLAGANAEGGRLRNVLQRPANSQANTSVTMIDGRLLALWESDLPWELEPGTLETLGQCDLGGALEPSGPFGRRLGRPYSAHPCWDPGRRELWNFGCVYGPRPRLEIYRSRKGGPTERLRSIRLPRRFMVHDFAMTETHLVFCLGPVILDLGAVASGRSPAFQAMRWHGDEPTRILLVPRAGGPFRIVEADPWFQWHFAGAFDDGDDIVFDLVRFRSWTVMHEAIASMSHLTDPSCFPVGRLWRYRVGTSGKVEAHQVHGLPLEWPTIDIRRSTGAHRNVYGAAAADATAGVALTAVARYGTESGEADIHDYGPGHLVSEPIFVPRDPGLVDDAGWLIAYESHIAEGTTNIVVFNAEAVADGPVCTLPVPESLGFTFHGQWIQRSSDHSQRRVEARQA</sequence>
<gene>
    <name evidence="7" type="ORF">J4573_42690</name>
</gene>
<evidence type="ECO:0000256" key="5">
    <source>
        <dbReference type="PIRSR" id="PIRSR604294-1"/>
    </source>
</evidence>
<evidence type="ECO:0000256" key="2">
    <source>
        <dbReference type="ARBA" id="ARBA00022723"/>
    </source>
</evidence>
<dbReference type="GO" id="GO:0016121">
    <property type="term" value="P:carotene catabolic process"/>
    <property type="evidence" value="ECO:0007669"/>
    <property type="project" value="TreeGrafter"/>
</dbReference>
<feature type="binding site" evidence="5">
    <location>
        <position position="278"/>
    </location>
    <ligand>
        <name>Fe cation</name>
        <dbReference type="ChEBI" id="CHEBI:24875"/>
        <note>catalytic</note>
    </ligand>
</feature>
<keyword evidence="3 6" id="KW-0560">Oxidoreductase</keyword>
<keyword evidence="8" id="KW-1185">Reference proteome</keyword>
<protein>
    <recommendedName>
        <fullName evidence="6">Dioxygenase</fullName>
        <ecNumber evidence="6">1.13.11.-</ecNumber>
    </recommendedName>
</protein>
<dbReference type="PANTHER" id="PTHR10543:SF89">
    <property type="entry name" value="CAROTENOID 9,10(9',10')-CLEAVAGE DIOXYGENASE 1"/>
    <property type="match status" value="1"/>
</dbReference>
<dbReference type="GO" id="GO:0046872">
    <property type="term" value="F:metal ion binding"/>
    <property type="evidence" value="ECO:0007669"/>
    <property type="project" value="UniProtKB-KW"/>
</dbReference>
<evidence type="ECO:0000313" key="8">
    <source>
        <dbReference type="Proteomes" id="UP000669179"/>
    </source>
</evidence>
<accession>A0A939PK75</accession>
<dbReference type="AlphaFoldDB" id="A0A939PK75"/>
<dbReference type="GO" id="GO:0010436">
    <property type="term" value="F:carotenoid dioxygenase activity"/>
    <property type="evidence" value="ECO:0007669"/>
    <property type="project" value="TreeGrafter"/>
</dbReference>
<dbReference type="InterPro" id="IPR004294">
    <property type="entry name" value="Carotenoid_Oase"/>
</dbReference>
<feature type="binding site" evidence="5">
    <location>
        <position position="459"/>
    </location>
    <ligand>
        <name>Fe cation</name>
        <dbReference type="ChEBI" id="CHEBI:24875"/>
        <note>catalytic</note>
    </ligand>
</feature>
<organism evidence="7 8">
    <name type="scientific">Actinomadura barringtoniae</name>
    <dbReference type="NCBI Taxonomy" id="1427535"/>
    <lineage>
        <taxon>Bacteria</taxon>
        <taxon>Bacillati</taxon>
        <taxon>Actinomycetota</taxon>
        <taxon>Actinomycetes</taxon>
        <taxon>Streptosporangiales</taxon>
        <taxon>Thermomonosporaceae</taxon>
        <taxon>Actinomadura</taxon>
    </lineage>
</organism>